<dbReference type="InterPro" id="IPR000014">
    <property type="entry name" value="PAS"/>
</dbReference>
<name>B1ZXL2_OPITP</name>
<dbReference type="InterPro" id="IPR007891">
    <property type="entry name" value="CHASE3"/>
</dbReference>
<feature type="region of interest" description="Disordered" evidence="8">
    <location>
        <begin position="1"/>
        <end position="34"/>
    </location>
</feature>
<dbReference type="SUPFAM" id="SSF47384">
    <property type="entry name" value="Homodimeric domain of signal transducing histidine kinase"/>
    <property type="match status" value="1"/>
</dbReference>
<dbReference type="Pfam" id="PF00512">
    <property type="entry name" value="HisKA"/>
    <property type="match status" value="1"/>
</dbReference>
<evidence type="ECO:0000256" key="4">
    <source>
        <dbReference type="ARBA" id="ARBA00022679"/>
    </source>
</evidence>
<dbReference type="InterPro" id="IPR036890">
    <property type="entry name" value="HATPase_C_sf"/>
</dbReference>
<dbReference type="InterPro" id="IPR050351">
    <property type="entry name" value="BphY/WalK/GraS-like"/>
</dbReference>
<evidence type="ECO:0000256" key="2">
    <source>
        <dbReference type="ARBA" id="ARBA00012438"/>
    </source>
</evidence>
<dbReference type="NCBIfam" id="TIGR00229">
    <property type="entry name" value="sensory_box"/>
    <property type="match status" value="1"/>
</dbReference>
<dbReference type="eggNOG" id="COG5278">
    <property type="taxonomic scope" value="Bacteria"/>
</dbReference>
<proteinExistence type="predicted"/>
<keyword evidence="4" id="KW-0808">Transferase</keyword>
<reference evidence="13 14" key="1">
    <citation type="journal article" date="2011" name="J. Bacteriol.">
        <title>Genome sequence of the verrucomicrobium Opitutus terrae PB90-1, an abundant inhabitant of rice paddy soil ecosystems.</title>
        <authorList>
            <person name="van Passel M.W."/>
            <person name="Kant R."/>
            <person name="Palva A."/>
            <person name="Copeland A."/>
            <person name="Lucas S."/>
            <person name="Lapidus A."/>
            <person name="Glavina del Rio T."/>
            <person name="Pitluck S."/>
            <person name="Goltsman E."/>
            <person name="Clum A."/>
            <person name="Sun H."/>
            <person name="Schmutz J."/>
            <person name="Larimer F.W."/>
            <person name="Land M.L."/>
            <person name="Hauser L."/>
            <person name="Kyrpides N."/>
            <person name="Mikhailova N."/>
            <person name="Richardson P.P."/>
            <person name="Janssen P.H."/>
            <person name="de Vos W.M."/>
            <person name="Smidt H."/>
        </authorList>
    </citation>
    <scope>NUCLEOTIDE SEQUENCE [LARGE SCALE GENOMIC DNA]</scope>
    <source>
        <strain evidence="14">DSM 11246 / JCM 15787 / PB90-1</strain>
    </source>
</reference>
<dbReference type="InterPro" id="IPR036097">
    <property type="entry name" value="HisK_dim/P_sf"/>
</dbReference>
<dbReference type="CDD" id="cd00082">
    <property type="entry name" value="HisKA"/>
    <property type="match status" value="1"/>
</dbReference>
<keyword evidence="14" id="KW-1185">Reference proteome</keyword>
<dbReference type="Proteomes" id="UP000007013">
    <property type="component" value="Chromosome"/>
</dbReference>
<dbReference type="InterPro" id="IPR005467">
    <property type="entry name" value="His_kinase_dom"/>
</dbReference>
<dbReference type="FunFam" id="3.30.565.10:FF:000006">
    <property type="entry name" value="Sensor histidine kinase WalK"/>
    <property type="match status" value="1"/>
</dbReference>
<dbReference type="Pfam" id="PF00989">
    <property type="entry name" value="PAS"/>
    <property type="match status" value="1"/>
</dbReference>
<dbReference type="EC" id="2.7.13.3" evidence="2"/>
<dbReference type="HOGENOM" id="CLU_000445_114_71_0"/>
<keyword evidence="7" id="KW-0175">Coiled coil</keyword>
<feature type="compositionally biased region" description="Basic residues" evidence="8">
    <location>
        <begin position="1"/>
        <end position="10"/>
    </location>
</feature>
<evidence type="ECO:0000256" key="1">
    <source>
        <dbReference type="ARBA" id="ARBA00000085"/>
    </source>
</evidence>
<organism evidence="13 14">
    <name type="scientific">Opitutus terrae (strain DSM 11246 / JCM 15787 / PB90-1)</name>
    <dbReference type="NCBI Taxonomy" id="452637"/>
    <lineage>
        <taxon>Bacteria</taxon>
        <taxon>Pseudomonadati</taxon>
        <taxon>Verrucomicrobiota</taxon>
        <taxon>Opitutia</taxon>
        <taxon>Opitutales</taxon>
        <taxon>Opitutaceae</taxon>
        <taxon>Opitutus</taxon>
    </lineage>
</organism>
<dbReference type="STRING" id="452637.Oter_0946"/>
<dbReference type="GO" id="GO:0000155">
    <property type="term" value="F:phosphorelay sensor kinase activity"/>
    <property type="evidence" value="ECO:0007669"/>
    <property type="project" value="InterPro"/>
</dbReference>
<evidence type="ECO:0000256" key="8">
    <source>
        <dbReference type="SAM" id="MobiDB-lite"/>
    </source>
</evidence>
<dbReference type="GO" id="GO:0000156">
    <property type="term" value="F:phosphorelay response regulator activity"/>
    <property type="evidence" value="ECO:0007669"/>
    <property type="project" value="TreeGrafter"/>
</dbReference>
<dbReference type="eggNOG" id="COG4251">
    <property type="taxonomic scope" value="Bacteria"/>
</dbReference>
<dbReference type="CDD" id="cd19410">
    <property type="entry name" value="HK9-like_sensor"/>
    <property type="match status" value="1"/>
</dbReference>
<dbReference type="InterPro" id="IPR003594">
    <property type="entry name" value="HATPase_dom"/>
</dbReference>
<dbReference type="OrthoDB" id="184236at2"/>
<evidence type="ECO:0000256" key="7">
    <source>
        <dbReference type="SAM" id="Coils"/>
    </source>
</evidence>
<evidence type="ECO:0000313" key="14">
    <source>
        <dbReference type="Proteomes" id="UP000007013"/>
    </source>
</evidence>
<dbReference type="GO" id="GO:0007234">
    <property type="term" value="P:osmosensory signaling via phosphorelay pathway"/>
    <property type="evidence" value="ECO:0007669"/>
    <property type="project" value="TreeGrafter"/>
</dbReference>
<evidence type="ECO:0000259" key="10">
    <source>
        <dbReference type="PROSITE" id="PS50109"/>
    </source>
</evidence>
<dbReference type="SUPFAM" id="SSF55874">
    <property type="entry name" value="ATPase domain of HSP90 chaperone/DNA topoisomerase II/histidine kinase"/>
    <property type="match status" value="1"/>
</dbReference>
<gene>
    <name evidence="13" type="ordered locus">Oter_0946</name>
</gene>
<dbReference type="SUPFAM" id="SSF55785">
    <property type="entry name" value="PYP-like sensor domain (PAS domain)"/>
    <property type="match status" value="1"/>
</dbReference>
<dbReference type="SMART" id="SM00388">
    <property type="entry name" value="HisKA"/>
    <property type="match status" value="1"/>
</dbReference>
<dbReference type="PROSITE" id="PS50113">
    <property type="entry name" value="PAC"/>
    <property type="match status" value="1"/>
</dbReference>
<keyword evidence="3" id="KW-0597">Phosphoprotein</keyword>
<evidence type="ECO:0000259" key="11">
    <source>
        <dbReference type="PROSITE" id="PS50112"/>
    </source>
</evidence>
<dbReference type="PANTHER" id="PTHR42878">
    <property type="entry name" value="TWO-COMPONENT HISTIDINE KINASE"/>
    <property type="match status" value="1"/>
</dbReference>
<dbReference type="InterPro" id="IPR000700">
    <property type="entry name" value="PAS-assoc_C"/>
</dbReference>
<dbReference type="Gene3D" id="3.30.565.10">
    <property type="entry name" value="Histidine kinase-like ATPase, C-terminal domain"/>
    <property type="match status" value="1"/>
</dbReference>
<dbReference type="GO" id="GO:0006355">
    <property type="term" value="P:regulation of DNA-templated transcription"/>
    <property type="evidence" value="ECO:0007669"/>
    <property type="project" value="InterPro"/>
</dbReference>
<dbReference type="CDD" id="cd00130">
    <property type="entry name" value="PAS"/>
    <property type="match status" value="1"/>
</dbReference>
<dbReference type="EMBL" id="CP001032">
    <property type="protein sequence ID" value="ACB74234.1"/>
    <property type="molecule type" value="Genomic_DNA"/>
</dbReference>
<evidence type="ECO:0000259" key="12">
    <source>
        <dbReference type="PROSITE" id="PS50113"/>
    </source>
</evidence>
<keyword evidence="6 9" id="KW-0472">Membrane</keyword>
<dbReference type="InterPro" id="IPR003661">
    <property type="entry name" value="HisK_dim/P_dom"/>
</dbReference>
<feature type="domain" description="Histidine kinase" evidence="10">
    <location>
        <begin position="434"/>
        <end position="650"/>
    </location>
</feature>
<dbReference type="FunFam" id="1.10.287.130:FF:000070">
    <property type="entry name" value="Histidine kinase sensor protein"/>
    <property type="match status" value="1"/>
</dbReference>
<evidence type="ECO:0000256" key="9">
    <source>
        <dbReference type="SAM" id="Phobius"/>
    </source>
</evidence>
<feature type="domain" description="PAS" evidence="11">
    <location>
        <begin position="282"/>
        <end position="335"/>
    </location>
</feature>
<accession>B1ZXL2</accession>
<dbReference type="Pfam" id="PF05227">
    <property type="entry name" value="CHASE3"/>
    <property type="match status" value="1"/>
</dbReference>
<keyword evidence="9" id="KW-0812">Transmembrane</keyword>
<sequence length="656" mass="73333">MDTQRPRARSSLREPGTVGQGNPEARASCHESREGELPNAPVVIRLALARPAGPELRPAVHVKVSIQRKIAAGFAVAALLLALITGAALRNAFRFDDTFRWVDHTHAVLREVEQVLANLLIVQSAGRGFVLSGSEDVLAPLNQSRVELAAAMEQLRKLTADNPIQQERLRALAPVTERVVQAMEEQLQQRRATATVIGGEAPVLLRTQADVDRAREIIRAIRFEEQRLLAERMRAAQRTAHGTVTASVAATVVALLFVLASVWLVRRDFGERVRSEQALRQSQQMFKRLFDNAPDATVQVDQQGRIVRANRQIEALFGWERGELSGRRIDELLPPRFASRHSAHLAAYFVAPRTRPMGVGLELFGRRRDGSEFPVDIMLSPLETEQGMQALAVIRDVTERKRIDEQIRRLNLDLQLQNARLELVNNELEAFSYSVSHDLRAPLRHIDGFASLLAKHAAGTLDEKGQRFITIISDAARRMGRLIDDLLTFSRMGRAQLETMTVDQNQLITDVIRDNELDRDQRIEWQLEPLPAVRADPAMLRQVWFNLLGNAVKYSARAEPPRIEVGWRSDPENSASQVFFVRDNGVGFDMRYAAKLFGVFQRLHAESEFEGTGIGLANVRRIIMRHGGRVWAESTPGAGATFFFSLPVNATSSTGS</sequence>
<dbReference type="GO" id="GO:0016020">
    <property type="term" value="C:membrane"/>
    <property type="evidence" value="ECO:0007669"/>
    <property type="project" value="UniProtKB-SubCell"/>
</dbReference>
<dbReference type="GO" id="GO:0030295">
    <property type="term" value="F:protein kinase activator activity"/>
    <property type="evidence" value="ECO:0007669"/>
    <property type="project" value="TreeGrafter"/>
</dbReference>
<dbReference type="KEGG" id="ote:Oter_0946"/>
<dbReference type="PROSITE" id="PS50112">
    <property type="entry name" value="PAS"/>
    <property type="match status" value="1"/>
</dbReference>
<dbReference type="InterPro" id="IPR004358">
    <property type="entry name" value="Sig_transdc_His_kin-like_C"/>
</dbReference>
<feature type="domain" description="PAC" evidence="12">
    <location>
        <begin position="359"/>
        <end position="409"/>
    </location>
</feature>
<comment type="catalytic activity">
    <reaction evidence="1">
        <text>ATP + protein L-histidine = ADP + protein N-phospho-L-histidine.</text>
        <dbReference type="EC" id="2.7.13.3"/>
    </reaction>
</comment>
<dbReference type="PRINTS" id="PR00344">
    <property type="entry name" value="BCTRLSENSOR"/>
</dbReference>
<feature type="transmembrane region" description="Helical" evidence="9">
    <location>
        <begin position="244"/>
        <end position="265"/>
    </location>
</feature>
<evidence type="ECO:0000256" key="6">
    <source>
        <dbReference type="ARBA" id="ARBA00023136"/>
    </source>
</evidence>
<dbReference type="Gene3D" id="3.30.450.20">
    <property type="entry name" value="PAS domain"/>
    <property type="match status" value="1"/>
</dbReference>
<evidence type="ECO:0000256" key="5">
    <source>
        <dbReference type="ARBA" id="ARBA00022777"/>
    </source>
</evidence>
<keyword evidence="9" id="KW-1133">Transmembrane helix</keyword>
<dbReference type="PANTHER" id="PTHR42878:SF15">
    <property type="entry name" value="BACTERIOPHYTOCHROME"/>
    <property type="match status" value="1"/>
</dbReference>
<dbReference type="Gene3D" id="1.10.287.130">
    <property type="match status" value="1"/>
</dbReference>
<feature type="transmembrane region" description="Helical" evidence="9">
    <location>
        <begin position="70"/>
        <end position="89"/>
    </location>
</feature>
<dbReference type="RefSeq" id="WP_012373772.1">
    <property type="nucleotide sequence ID" value="NC_010571.1"/>
</dbReference>
<dbReference type="InterPro" id="IPR013767">
    <property type="entry name" value="PAS_fold"/>
</dbReference>
<dbReference type="AlphaFoldDB" id="B1ZXL2"/>
<keyword evidence="5 13" id="KW-0418">Kinase</keyword>
<dbReference type="PROSITE" id="PS50109">
    <property type="entry name" value="HIS_KIN"/>
    <property type="match status" value="1"/>
</dbReference>
<dbReference type="SMART" id="SM00387">
    <property type="entry name" value="HATPase_c"/>
    <property type="match status" value="1"/>
</dbReference>
<dbReference type="SMART" id="SM00091">
    <property type="entry name" value="PAS"/>
    <property type="match status" value="1"/>
</dbReference>
<evidence type="ECO:0000313" key="13">
    <source>
        <dbReference type="EMBL" id="ACB74234.1"/>
    </source>
</evidence>
<feature type="coiled-coil region" evidence="7">
    <location>
        <begin position="400"/>
        <end position="427"/>
    </location>
</feature>
<dbReference type="InterPro" id="IPR035965">
    <property type="entry name" value="PAS-like_dom_sf"/>
</dbReference>
<evidence type="ECO:0000256" key="3">
    <source>
        <dbReference type="ARBA" id="ARBA00022553"/>
    </source>
</evidence>
<protein>
    <recommendedName>
        <fullName evidence="2">histidine kinase</fullName>
        <ecNumber evidence="2">2.7.13.3</ecNumber>
    </recommendedName>
</protein>
<dbReference type="Pfam" id="PF02518">
    <property type="entry name" value="HATPase_c"/>
    <property type="match status" value="1"/>
</dbReference>